<sequence length="269" mass="28777">MGFMAGKRILVLGIASKLSIASGIAAAMHREGAELAFTYQNGKLKDRVLGFAEGWGSNLVYPCDVTNDTQIVDLFSQLSENWDGLDGIVHCLAYAPAHELDGNYVDVTTREGFLTAHEISSYSFVALAQEGRELMRNRNGSLLTLSYLGAMRSLPNYNVMGLAKASLEANVRYMASSLGPEGTRVNGISAGPIRTLAAAGIKSFRKMLQHNASQTPLRRNVTTEEVGNSAAFLCSDLASGISGEILYVDGGFNTTAMGSLNDLDPKTNP</sequence>
<dbReference type="PANTHER" id="PTHR43159:SF2">
    <property type="entry name" value="ENOYL-[ACYL-CARRIER-PROTEIN] REDUCTASE [NADH], CHLOROPLASTIC"/>
    <property type="match status" value="1"/>
</dbReference>
<comment type="similarity">
    <text evidence="2 9">Belongs to the short-chain dehydrogenases/reductases (SDR) family. FabI subfamily.</text>
</comment>
<dbReference type="InterPro" id="IPR036291">
    <property type="entry name" value="NAD(P)-bd_dom_sf"/>
</dbReference>
<evidence type="ECO:0000256" key="1">
    <source>
        <dbReference type="ARBA" id="ARBA00005194"/>
    </source>
</evidence>
<dbReference type="Proteomes" id="UP000219329">
    <property type="component" value="Unassembled WGS sequence"/>
</dbReference>
<evidence type="ECO:0000256" key="13">
    <source>
        <dbReference type="PIRSR" id="PIRSR000094-4"/>
    </source>
</evidence>
<keyword evidence="3 9" id="KW-0444">Lipid biosynthesis</keyword>
<keyword evidence="7" id="KW-0443">Lipid metabolism</keyword>
<feature type="binding site" evidence="12">
    <location>
        <position position="92"/>
    </location>
    <ligand>
        <name>NAD(+)</name>
        <dbReference type="ChEBI" id="CHEBI:57540"/>
    </ligand>
</feature>
<evidence type="ECO:0000256" key="9">
    <source>
        <dbReference type="PIRNR" id="PIRNR000094"/>
    </source>
</evidence>
<comment type="caution">
    <text evidence="14">The sequence shown here is derived from an EMBL/GenBank/DDBJ whole genome shotgun (WGS) entry which is preliminary data.</text>
</comment>
<dbReference type="GO" id="GO:0006633">
    <property type="term" value="P:fatty acid biosynthetic process"/>
    <property type="evidence" value="ECO:0007669"/>
    <property type="project" value="UniProtKB-UniPathway"/>
</dbReference>
<feature type="binding site" evidence="12">
    <location>
        <position position="40"/>
    </location>
    <ligand>
        <name>NAD(+)</name>
        <dbReference type="ChEBI" id="CHEBI:57540"/>
    </ligand>
</feature>
<keyword evidence="6 9" id="KW-0520">NAD</keyword>
<evidence type="ECO:0000256" key="4">
    <source>
        <dbReference type="ARBA" id="ARBA00022832"/>
    </source>
</evidence>
<protein>
    <recommendedName>
        <fullName evidence="9">Enoyl-[acyl-carrier-protein] reductase [NADH]</fullName>
        <ecNumber evidence="9">1.3.1.9</ecNumber>
    </recommendedName>
</protein>
<feature type="binding site" evidence="12">
    <location>
        <position position="164"/>
    </location>
    <ligand>
        <name>NAD(+)</name>
        <dbReference type="ChEBI" id="CHEBI:57540"/>
    </ligand>
</feature>
<feature type="site" description="Involved in acyl-ACP binding" evidence="13">
    <location>
        <position position="202"/>
    </location>
</feature>
<dbReference type="SUPFAM" id="SSF51735">
    <property type="entry name" value="NAD(P)-binding Rossmann-fold domains"/>
    <property type="match status" value="1"/>
</dbReference>
<dbReference type="FunFam" id="3.40.50.720:FF:000054">
    <property type="entry name" value="Enoyl-[acyl-carrier-protein] reductase [NADH]"/>
    <property type="match status" value="1"/>
</dbReference>
<dbReference type="PIRSF" id="PIRSF000094">
    <property type="entry name" value="Enoyl-ACP_rdct"/>
    <property type="match status" value="1"/>
</dbReference>
<feature type="site" description="Involved in acyl-ACP binding" evidence="13">
    <location>
        <position position="206"/>
    </location>
</feature>
<keyword evidence="5 9" id="KW-0560">Oxidoreductase</keyword>
<feature type="active site" description="Proton acceptor" evidence="10">
    <location>
        <position position="147"/>
    </location>
</feature>
<comment type="catalytic activity">
    <reaction evidence="9">
        <text>a 2,3-saturated acyl-[ACP] + NAD(+) = a (2E)-enoyl-[ACP] + NADH + H(+)</text>
        <dbReference type="Rhea" id="RHEA:10240"/>
        <dbReference type="Rhea" id="RHEA-COMP:9925"/>
        <dbReference type="Rhea" id="RHEA-COMP:9926"/>
        <dbReference type="ChEBI" id="CHEBI:15378"/>
        <dbReference type="ChEBI" id="CHEBI:57540"/>
        <dbReference type="ChEBI" id="CHEBI:57945"/>
        <dbReference type="ChEBI" id="CHEBI:78784"/>
        <dbReference type="ChEBI" id="CHEBI:78785"/>
        <dbReference type="EC" id="1.3.1.9"/>
    </reaction>
</comment>
<dbReference type="EC" id="1.3.1.9" evidence="9"/>
<feature type="binding site" evidence="12">
    <location>
        <begin position="193"/>
        <end position="197"/>
    </location>
    <ligand>
        <name>NAD(+)</name>
        <dbReference type="ChEBI" id="CHEBI:57540"/>
    </ligand>
</feature>
<dbReference type="Gene3D" id="1.10.8.400">
    <property type="entry name" value="Enoyl acyl carrier protein reductase"/>
    <property type="match status" value="1"/>
</dbReference>
<dbReference type="PRINTS" id="PR00081">
    <property type="entry name" value="GDHRDH"/>
</dbReference>
<dbReference type="EMBL" id="NTJZ01000004">
    <property type="protein sequence ID" value="PDH34349.1"/>
    <property type="molecule type" value="Genomic_DNA"/>
</dbReference>
<feature type="binding site" evidence="12">
    <location>
        <position position="13"/>
    </location>
    <ligand>
        <name>NAD(+)</name>
        <dbReference type="ChEBI" id="CHEBI:57540"/>
    </ligand>
</feature>
<evidence type="ECO:0000313" key="14">
    <source>
        <dbReference type="EMBL" id="PDH34349.1"/>
    </source>
</evidence>
<feature type="active site" description="Proton acceptor" evidence="10">
    <location>
        <position position="157"/>
    </location>
</feature>
<proteinExistence type="inferred from homology"/>
<evidence type="ECO:0000256" key="8">
    <source>
        <dbReference type="ARBA" id="ARBA00023160"/>
    </source>
</evidence>
<evidence type="ECO:0000256" key="2">
    <source>
        <dbReference type="ARBA" id="ARBA00009233"/>
    </source>
</evidence>
<evidence type="ECO:0000256" key="11">
    <source>
        <dbReference type="PIRSR" id="PIRSR000094-2"/>
    </source>
</evidence>
<dbReference type="FunFam" id="1.10.8.400:FF:000001">
    <property type="entry name" value="Enoyl-[acyl-carrier-protein] reductase [NADH]"/>
    <property type="match status" value="1"/>
</dbReference>
<dbReference type="CDD" id="cd05372">
    <property type="entry name" value="ENR_SDR"/>
    <property type="match status" value="1"/>
</dbReference>
<feature type="site" description="Involved in acyl-ACP binding" evidence="13">
    <location>
        <position position="205"/>
    </location>
</feature>
<comment type="pathway">
    <text evidence="1">Lipid metabolism; fatty acid biosynthesis.</text>
</comment>
<evidence type="ECO:0000313" key="15">
    <source>
        <dbReference type="Proteomes" id="UP000219329"/>
    </source>
</evidence>
<accession>A0A2A5WCY6</accession>
<evidence type="ECO:0000256" key="7">
    <source>
        <dbReference type="ARBA" id="ARBA00023098"/>
    </source>
</evidence>
<dbReference type="Pfam" id="PF13561">
    <property type="entry name" value="adh_short_C2"/>
    <property type="match status" value="1"/>
</dbReference>
<evidence type="ECO:0000256" key="12">
    <source>
        <dbReference type="PIRSR" id="PIRSR000094-3"/>
    </source>
</evidence>
<dbReference type="AlphaFoldDB" id="A0A2A5WCY6"/>
<reference evidence="14 15" key="1">
    <citation type="submission" date="2017-08" db="EMBL/GenBank/DDBJ databases">
        <title>Fine stratification of microbial communities through a metagenomic profile of the photic zone.</title>
        <authorList>
            <person name="Haro-Moreno J.M."/>
            <person name="Lopez-Perez M."/>
            <person name="De La Torre J."/>
            <person name="Picazo A."/>
            <person name="Camacho A."/>
            <person name="Rodriguez-Valera F."/>
        </authorList>
    </citation>
    <scope>NUCLEOTIDE SEQUENCE [LARGE SCALE GENOMIC DNA]</scope>
    <source>
        <strain evidence="14">MED-G28</strain>
    </source>
</reference>
<dbReference type="Gene3D" id="3.40.50.720">
    <property type="entry name" value="NAD(P)-binding Rossmann-like Domain"/>
    <property type="match status" value="1"/>
</dbReference>
<organism evidence="14 15">
    <name type="scientific">OM182 bacterium MED-G28</name>
    <dbReference type="NCBI Taxonomy" id="1986256"/>
    <lineage>
        <taxon>Bacteria</taxon>
        <taxon>Pseudomonadati</taxon>
        <taxon>Pseudomonadota</taxon>
        <taxon>Gammaproteobacteria</taxon>
        <taxon>OMG group</taxon>
        <taxon>OM182 clade</taxon>
    </lineage>
</organism>
<dbReference type="GO" id="GO:0004318">
    <property type="term" value="F:enoyl-[acyl-carrier-protein] reductase (NADH) activity"/>
    <property type="evidence" value="ECO:0007669"/>
    <property type="project" value="UniProtKB-EC"/>
</dbReference>
<evidence type="ECO:0000256" key="6">
    <source>
        <dbReference type="ARBA" id="ARBA00023027"/>
    </source>
</evidence>
<feature type="binding site" evidence="11">
    <location>
        <position position="95"/>
    </location>
    <ligand>
        <name>substrate</name>
    </ligand>
</feature>
<dbReference type="InterPro" id="IPR014358">
    <property type="entry name" value="Enoyl-ACP_Rdtase_NADH"/>
</dbReference>
<dbReference type="UniPathway" id="UPA00094"/>
<evidence type="ECO:0000256" key="5">
    <source>
        <dbReference type="ARBA" id="ARBA00023002"/>
    </source>
</evidence>
<feature type="binding site" evidence="12">
    <location>
        <begin position="64"/>
        <end position="65"/>
    </location>
    <ligand>
        <name>NAD(+)</name>
        <dbReference type="ChEBI" id="CHEBI:57540"/>
    </ligand>
</feature>
<keyword evidence="8 9" id="KW-0275">Fatty acid biosynthesis</keyword>
<dbReference type="InterPro" id="IPR002347">
    <property type="entry name" value="SDR_fam"/>
</dbReference>
<gene>
    <name evidence="14" type="ORF">CNF02_06050</name>
</gene>
<evidence type="ECO:0000256" key="10">
    <source>
        <dbReference type="PIRSR" id="PIRSR000094-1"/>
    </source>
</evidence>
<name>A0A2A5WCY6_9GAMM</name>
<dbReference type="PANTHER" id="PTHR43159">
    <property type="entry name" value="ENOYL-[ACYL-CARRIER-PROTEIN] REDUCTASE"/>
    <property type="match status" value="1"/>
</dbReference>
<keyword evidence="4" id="KW-0276">Fatty acid metabolism</keyword>
<feature type="binding site" evidence="12">
    <location>
        <begin position="19"/>
        <end position="20"/>
    </location>
    <ligand>
        <name>NAD(+)</name>
        <dbReference type="ChEBI" id="CHEBI:57540"/>
    </ligand>
</feature>
<evidence type="ECO:0000256" key="3">
    <source>
        <dbReference type="ARBA" id="ARBA00022516"/>
    </source>
</evidence>